<reference evidence="2" key="1">
    <citation type="submission" date="2022-11" db="UniProtKB">
        <authorList>
            <consortium name="WormBaseParasite"/>
        </authorList>
    </citation>
    <scope>IDENTIFICATION</scope>
</reference>
<protein>
    <submittedName>
        <fullName evidence="2">Uncharacterized protein</fullName>
    </submittedName>
</protein>
<organism evidence="1 2">
    <name type="scientific">Panagrolaimus sp. PS1159</name>
    <dbReference type="NCBI Taxonomy" id="55785"/>
    <lineage>
        <taxon>Eukaryota</taxon>
        <taxon>Metazoa</taxon>
        <taxon>Ecdysozoa</taxon>
        <taxon>Nematoda</taxon>
        <taxon>Chromadorea</taxon>
        <taxon>Rhabditida</taxon>
        <taxon>Tylenchina</taxon>
        <taxon>Panagrolaimomorpha</taxon>
        <taxon>Panagrolaimoidea</taxon>
        <taxon>Panagrolaimidae</taxon>
        <taxon>Panagrolaimus</taxon>
    </lineage>
</organism>
<accession>A0AC35FVA6</accession>
<evidence type="ECO:0000313" key="2">
    <source>
        <dbReference type="WBParaSite" id="PS1159_v2.g21200.t1"/>
    </source>
</evidence>
<proteinExistence type="predicted"/>
<evidence type="ECO:0000313" key="1">
    <source>
        <dbReference type="Proteomes" id="UP000887580"/>
    </source>
</evidence>
<name>A0AC35FVA6_9BILA</name>
<sequence length="218" mass="25634">MLSNICNVEIEKFNFDEFPKYVKILTNYRWKPIVITKALQKYGSIIYVDSSVHFRNTNYLRIPSLVNCRSNQNDDVKCTHFPYMLYSYTGHSIHYATMSNIYRYIPTIKEAMKKTKMYEAGLAYVTPTKETFEILKWSVLCALEEYCILPYYAPLHDCNKNANSITPTCHRFDQSVINILLFNANNYNLQNYTSGFTNFFSIQRGFERKPNYGLLKNC</sequence>
<dbReference type="WBParaSite" id="PS1159_v2.g21200.t1">
    <property type="protein sequence ID" value="PS1159_v2.g21200.t1"/>
    <property type="gene ID" value="PS1159_v2.g21200"/>
</dbReference>
<dbReference type="Proteomes" id="UP000887580">
    <property type="component" value="Unplaced"/>
</dbReference>